<accession>A0ABT9ZM40</accession>
<keyword evidence="3" id="KW-1185">Reference proteome</keyword>
<dbReference type="EMBL" id="JAUSUD010000036">
    <property type="protein sequence ID" value="MDQ0233349.1"/>
    <property type="molecule type" value="Genomic_DNA"/>
</dbReference>
<comment type="caution">
    <text evidence="2">The sequence shown here is derived from an EMBL/GenBank/DDBJ whole genome shotgun (WGS) entry which is preliminary data.</text>
</comment>
<protein>
    <submittedName>
        <fullName evidence="2">Uncharacterized protein</fullName>
    </submittedName>
</protein>
<sequence length="284" mass="32195">MKPNKPKSLKMIGWGLFFLAVALFCLQLGYLFVQKKYQLEYIDDRLFYIINILFIISLSLANLLILAMIKRKRLIIAGIALILMSVQVGQLISNTKEVQQIISISPDFKQILSIKRHIDEGEATYYRTHYGILARPKEQLPGEIVENPKIKWLADDIATITYKSKANTTQQFIATYGDRGDGVSYYNVGPETQGEWQGENITLVSNPEGITITDTHTTEQFTWENTKQYGTLAIVLLKDNEAAWTLALNKNFKANSNTPTTIKGNITLYKATLKANEPITLQQR</sequence>
<evidence type="ECO:0000313" key="2">
    <source>
        <dbReference type="EMBL" id="MDQ0233349.1"/>
    </source>
</evidence>
<gene>
    <name evidence="2" type="ORF">J2S19_004694</name>
</gene>
<dbReference type="RefSeq" id="WP_307346542.1">
    <property type="nucleotide sequence ID" value="NZ_JAUSUD010000036.1"/>
</dbReference>
<feature type="transmembrane region" description="Helical" evidence="1">
    <location>
        <begin position="12"/>
        <end position="33"/>
    </location>
</feature>
<dbReference type="Proteomes" id="UP001234495">
    <property type="component" value="Unassembled WGS sequence"/>
</dbReference>
<organism evidence="2 3">
    <name type="scientific">Metabacillus malikii</name>
    <dbReference type="NCBI Taxonomy" id="1504265"/>
    <lineage>
        <taxon>Bacteria</taxon>
        <taxon>Bacillati</taxon>
        <taxon>Bacillota</taxon>
        <taxon>Bacilli</taxon>
        <taxon>Bacillales</taxon>
        <taxon>Bacillaceae</taxon>
        <taxon>Metabacillus</taxon>
    </lineage>
</organism>
<evidence type="ECO:0000313" key="3">
    <source>
        <dbReference type="Proteomes" id="UP001234495"/>
    </source>
</evidence>
<keyword evidence="1" id="KW-0472">Membrane</keyword>
<keyword evidence="1" id="KW-0812">Transmembrane</keyword>
<keyword evidence="1" id="KW-1133">Transmembrane helix</keyword>
<reference evidence="2 3" key="1">
    <citation type="submission" date="2023-07" db="EMBL/GenBank/DDBJ databases">
        <title>Genomic Encyclopedia of Type Strains, Phase IV (KMG-IV): sequencing the most valuable type-strain genomes for metagenomic binning, comparative biology and taxonomic classification.</title>
        <authorList>
            <person name="Goeker M."/>
        </authorList>
    </citation>
    <scope>NUCLEOTIDE SEQUENCE [LARGE SCALE GENOMIC DNA]</scope>
    <source>
        <strain evidence="2 3">DSM 29005</strain>
    </source>
</reference>
<evidence type="ECO:0000256" key="1">
    <source>
        <dbReference type="SAM" id="Phobius"/>
    </source>
</evidence>
<proteinExistence type="predicted"/>
<feature type="transmembrane region" description="Helical" evidence="1">
    <location>
        <begin position="45"/>
        <end position="67"/>
    </location>
</feature>
<name>A0ABT9ZM40_9BACI</name>